<dbReference type="FunFam" id="3.20.20.70:FF:000019">
    <property type="entry name" value="Delta-aminolevulinic acid dehydratase"/>
    <property type="match status" value="1"/>
</dbReference>
<sequence length="331" mass="36396">MDLPAFYRGRRLRRSAAMRDIVRETIVRPEDLMMLYFVVETDDVTFRKPIDSMPGQFQLSLDELEKQVAAAVANGLRSCMLFGIPATKDPVASAAYDDNGIVQKAVRRLKDRFPELVVVTDVCLCEYTSHGHCGLLTQGDTKGLVQNDATLDLLAKTAVSHARAGADMVAPSDMMDGRVLAIRTALDEAGFIDVPIMSYAVKFASSFYGPFRDAAESAPSHGDRRTYQMDPANAREAMREAAADIEEGADIIMVKPAMPYLDLVRAVRDSFDVPVAAYQVSGEYSMIKAAAINGWIDEKAVMLESLTAIKRAGAELIMTYFAEDFLKLQGK</sequence>
<dbReference type="GO" id="GO:0004655">
    <property type="term" value="F:porphobilinogen synthase activity"/>
    <property type="evidence" value="ECO:0007669"/>
    <property type="project" value="UniProtKB-EC"/>
</dbReference>
<evidence type="ECO:0000256" key="10">
    <source>
        <dbReference type="PIRSR" id="PIRSR001415-2"/>
    </source>
</evidence>
<gene>
    <name evidence="15" type="ORF">GGQ74_001246</name>
</gene>
<evidence type="ECO:0000256" key="6">
    <source>
        <dbReference type="ARBA" id="ARBA00023239"/>
    </source>
</evidence>
<evidence type="ECO:0000313" key="15">
    <source>
        <dbReference type="EMBL" id="NJB67606.1"/>
    </source>
</evidence>
<feature type="binding site" evidence="10">
    <location>
        <position position="320"/>
    </location>
    <ligand>
        <name>5-aminolevulinate</name>
        <dbReference type="ChEBI" id="CHEBI:356416"/>
        <label>2</label>
    </ligand>
</feature>
<keyword evidence="6 13" id="KW-0456">Lyase</keyword>
<dbReference type="AlphaFoldDB" id="A0A846QFN8"/>
<dbReference type="UniPathway" id="UPA00251">
    <property type="reaction ID" value="UER00318"/>
</dbReference>
<dbReference type="InterPro" id="IPR001731">
    <property type="entry name" value="ALAD"/>
</dbReference>
<dbReference type="PRINTS" id="PR00144">
    <property type="entry name" value="DALDHYDRTASE"/>
</dbReference>
<dbReference type="GO" id="GO:0005829">
    <property type="term" value="C:cytosol"/>
    <property type="evidence" value="ECO:0007669"/>
    <property type="project" value="TreeGrafter"/>
</dbReference>
<feature type="active site" description="Schiff-base intermediate with substrate" evidence="9">
    <location>
        <position position="255"/>
    </location>
</feature>
<dbReference type="SUPFAM" id="SSF51569">
    <property type="entry name" value="Aldolase"/>
    <property type="match status" value="1"/>
</dbReference>
<dbReference type="PROSITE" id="PS00169">
    <property type="entry name" value="D_ALA_DEHYDRATASE"/>
    <property type="match status" value="1"/>
</dbReference>
<keyword evidence="11" id="KW-0479">Metal-binding</keyword>
<dbReference type="GO" id="GO:0006782">
    <property type="term" value="P:protoporphyrinogen IX biosynthetic process"/>
    <property type="evidence" value="ECO:0007669"/>
    <property type="project" value="UniProtKB-UniPathway"/>
</dbReference>
<evidence type="ECO:0000256" key="11">
    <source>
        <dbReference type="PIRSR" id="PIRSR001415-3"/>
    </source>
</evidence>
<evidence type="ECO:0000313" key="16">
    <source>
        <dbReference type="Proteomes" id="UP000580856"/>
    </source>
</evidence>
<feature type="binding site" evidence="10">
    <location>
        <position position="281"/>
    </location>
    <ligand>
        <name>5-aminolevulinate</name>
        <dbReference type="ChEBI" id="CHEBI:356416"/>
        <label>2</label>
    </ligand>
</feature>
<keyword evidence="5" id="KW-0350">Heme biosynthesis</keyword>
<evidence type="ECO:0000256" key="2">
    <source>
        <dbReference type="ARBA" id="ARBA00008055"/>
    </source>
</evidence>
<dbReference type="EMBL" id="JAATJA010000001">
    <property type="protein sequence ID" value="NJB67606.1"/>
    <property type="molecule type" value="Genomic_DNA"/>
</dbReference>
<dbReference type="CDD" id="cd00384">
    <property type="entry name" value="ALAD_PBGS"/>
    <property type="match status" value="1"/>
</dbReference>
<evidence type="ECO:0000256" key="12">
    <source>
        <dbReference type="PIRSR" id="PIRSR001415-5"/>
    </source>
</evidence>
<evidence type="ECO:0000256" key="13">
    <source>
        <dbReference type="RuleBase" id="RU000515"/>
    </source>
</evidence>
<keyword evidence="12" id="KW-0460">Magnesium</keyword>
<feature type="active site" description="Schiff-base intermediate with substrate" evidence="9">
    <location>
        <position position="202"/>
    </location>
</feature>
<comment type="subunit">
    <text evidence="13">Homooctamer.</text>
</comment>
<feature type="binding site" evidence="11">
    <location>
        <position position="133"/>
    </location>
    <ligand>
        <name>Zn(2+)</name>
        <dbReference type="ChEBI" id="CHEBI:29105"/>
        <note>catalytic</note>
    </ligand>
</feature>
<evidence type="ECO:0000256" key="3">
    <source>
        <dbReference type="ARBA" id="ARBA00012053"/>
    </source>
</evidence>
<feature type="binding site" evidence="11">
    <location>
        <position position="125"/>
    </location>
    <ligand>
        <name>Zn(2+)</name>
        <dbReference type="ChEBI" id="CHEBI:29105"/>
        <note>catalytic</note>
    </ligand>
</feature>
<evidence type="ECO:0000256" key="4">
    <source>
        <dbReference type="ARBA" id="ARBA00020771"/>
    </source>
</evidence>
<evidence type="ECO:0000256" key="5">
    <source>
        <dbReference type="ARBA" id="ARBA00023133"/>
    </source>
</evidence>
<keyword evidence="11" id="KW-0862">Zinc</keyword>
<evidence type="ECO:0000256" key="9">
    <source>
        <dbReference type="PIRSR" id="PIRSR001415-1"/>
    </source>
</evidence>
<comment type="catalytic activity">
    <reaction evidence="8 13">
        <text>2 5-aminolevulinate = porphobilinogen + 2 H2O + H(+)</text>
        <dbReference type="Rhea" id="RHEA:24064"/>
        <dbReference type="ChEBI" id="CHEBI:15377"/>
        <dbReference type="ChEBI" id="CHEBI:15378"/>
        <dbReference type="ChEBI" id="CHEBI:58126"/>
        <dbReference type="ChEBI" id="CHEBI:356416"/>
        <dbReference type="EC" id="4.2.1.24"/>
    </reaction>
</comment>
<dbReference type="NCBIfam" id="NF006762">
    <property type="entry name" value="PRK09283.1"/>
    <property type="match status" value="1"/>
</dbReference>
<organism evidence="15 16">
    <name type="scientific">Desulfobaculum xiamenense</name>
    <dbReference type="NCBI Taxonomy" id="995050"/>
    <lineage>
        <taxon>Bacteria</taxon>
        <taxon>Pseudomonadati</taxon>
        <taxon>Thermodesulfobacteriota</taxon>
        <taxon>Desulfovibrionia</taxon>
        <taxon>Desulfovibrionales</taxon>
        <taxon>Desulfovibrionaceae</taxon>
        <taxon>Desulfobaculum</taxon>
    </lineage>
</organism>
<keyword evidence="7 13" id="KW-0627">Porphyrin biosynthesis</keyword>
<dbReference type="PIRSF" id="PIRSF001415">
    <property type="entry name" value="Porphbilin_synth"/>
    <property type="match status" value="1"/>
</dbReference>
<protein>
    <recommendedName>
        <fullName evidence="4 13">Delta-aminolevulinic acid dehydratase</fullName>
        <ecNumber evidence="3 13">4.2.1.24</ecNumber>
    </recommendedName>
</protein>
<dbReference type="Gene3D" id="3.20.20.70">
    <property type="entry name" value="Aldolase class I"/>
    <property type="match status" value="1"/>
</dbReference>
<dbReference type="Pfam" id="PF00490">
    <property type="entry name" value="ALAD"/>
    <property type="match status" value="1"/>
</dbReference>
<comment type="pathway">
    <text evidence="1">Porphyrin-containing compound metabolism; protoporphyrin-IX biosynthesis; coproporphyrinogen-III from 5-aminolevulinate: step 1/4.</text>
</comment>
<comment type="similarity">
    <text evidence="2 14">Belongs to the ALAD family.</text>
</comment>
<proteinExistence type="inferred from homology"/>
<accession>A0A846QFN8</accession>
<comment type="caution">
    <text evidence="15">The sequence shown here is derived from an EMBL/GenBank/DDBJ whole genome shotgun (WGS) entry which is preliminary data.</text>
</comment>
<feature type="binding site" evidence="12">
    <location>
        <position position="240"/>
    </location>
    <ligand>
        <name>Mg(2+)</name>
        <dbReference type="ChEBI" id="CHEBI:18420"/>
    </ligand>
</feature>
<dbReference type="PANTHER" id="PTHR11458">
    <property type="entry name" value="DELTA-AMINOLEVULINIC ACID DEHYDRATASE"/>
    <property type="match status" value="1"/>
</dbReference>
<dbReference type="PANTHER" id="PTHR11458:SF0">
    <property type="entry name" value="DELTA-AMINOLEVULINIC ACID DEHYDRATASE"/>
    <property type="match status" value="1"/>
</dbReference>
<reference evidence="15 16" key="1">
    <citation type="submission" date="2020-03" db="EMBL/GenBank/DDBJ databases">
        <title>Genomic Encyclopedia of Type Strains, Phase IV (KMG-IV): sequencing the most valuable type-strain genomes for metagenomic binning, comparative biology and taxonomic classification.</title>
        <authorList>
            <person name="Goeker M."/>
        </authorList>
    </citation>
    <scope>NUCLEOTIDE SEQUENCE [LARGE SCALE GENOMIC DNA]</scope>
    <source>
        <strain evidence="15 16">DSM 24233</strain>
    </source>
</reference>
<evidence type="ECO:0000256" key="1">
    <source>
        <dbReference type="ARBA" id="ARBA00004694"/>
    </source>
</evidence>
<dbReference type="SMART" id="SM01004">
    <property type="entry name" value="ALAD"/>
    <property type="match status" value="1"/>
</dbReference>
<feature type="binding site" evidence="11">
    <location>
        <position position="123"/>
    </location>
    <ligand>
        <name>Zn(2+)</name>
        <dbReference type="ChEBI" id="CHEBI:29105"/>
        <note>catalytic</note>
    </ligand>
</feature>
<feature type="binding site" evidence="10">
    <location>
        <position position="212"/>
    </location>
    <ligand>
        <name>5-aminolevulinate</name>
        <dbReference type="ChEBI" id="CHEBI:356416"/>
        <label>1</label>
    </ligand>
</feature>
<dbReference type="InterPro" id="IPR030656">
    <property type="entry name" value="ALAD_AS"/>
</dbReference>
<feature type="binding site" evidence="10">
    <location>
        <position position="224"/>
    </location>
    <ligand>
        <name>5-aminolevulinate</name>
        <dbReference type="ChEBI" id="CHEBI:356416"/>
        <label>1</label>
    </ligand>
</feature>
<keyword evidence="16" id="KW-1185">Reference proteome</keyword>
<dbReference type="EC" id="4.2.1.24" evidence="3 13"/>
<dbReference type="GO" id="GO:0008270">
    <property type="term" value="F:zinc ion binding"/>
    <property type="evidence" value="ECO:0007669"/>
    <property type="project" value="TreeGrafter"/>
</dbReference>
<evidence type="ECO:0000256" key="8">
    <source>
        <dbReference type="ARBA" id="ARBA00047651"/>
    </source>
</evidence>
<dbReference type="Proteomes" id="UP000580856">
    <property type="component" value="Unassembled WGS sequence"/>
</dbReference>
<name>A0A846QFN8_9BACT</name>
<evidence type="ECO:0000256" key="14">
    <source>
        <dbReference type="RuleBase" id="RU004161"/>
    </source>
</evidence>
<evidence type="ECO:0000256" key="7">
    <source>
        <dbReference type="ARBA" id="ARBA00023244"/>
    </source>
</evidence>
<dbReference type="InterPro" id="IPR013785">
    <property type="entry name" value="Aldolase_TIM"/>
</dbReference>